<protein>
    <recommendedName>
        <fullName evidence="4">DoxX family protein</fullName>
    </recommendedName>
</protein>
<gene>
    <name evidence="2" type="ORF">GCM10011521_07720</name>
</gene>
<dbReference type="EMBL" id="BMKC01000001">
    <property type="protein sequence ID" value="GGA72025.1"/>
    <property type="molecule type" value="Genomic_DNA"/>
</dbReference>
<comment type="caution">
    <text evidence="2">The sequence shown here is derived from an EMBL/GenBank/DDBJ whole genome shotgun (WGS) entry which is preliminary data.</text>
</comment>
<dbReference type="Proteomes" id="UP000623419">
    <property type="component" value="Unassembled WGS sequence"/>
</dbReference>
<feature type="transmembrane region" description="Helical" evidence="1">
    <location>
        <begin position="12"/>
        <end position="33"/>
    </location>
</feature>
<accession>A0ABQ1HD66</accession>
<proteinExistence type="predicted"/>
<name>A0ABQ1HD66_9GAMM</name>
<organism evidence="2 3">
    <name type="scientific">Arenimonas soli</name>
    <dbReference type="NCBI Taxonomy" id="2269504"/>
    <lineage>
        <taxon>Bacteria</taxon>
        <taxon>Pseudomonadati</taxon>
        <taxon>Pseudomonadota</taxon>
        <taxon>Gammaproteobacteria</taxon>
        <taxon>Lysobacterales</taxon>
        <taxon>Lysobacteraceae</taxon>
        <taxon>Arenimonas</taxon>
    </lineage>
</organism>
<evidence type="ECO:0008006" key="4">
    <source>
        <dbReference type="Google" id="ProtNLM"/>
    </source>
</evidence>
<evidence type="ECO:0000256" key="1">
    <source>
        <dbReference type="SAM" id="Phobius"/>
    </source>
</evidence>
<sequence>MATSSHPGGSMTSLATLTARLGLALIFIIAGSLGPDSWLGERQAGVR</sequence>
<evidence type="ECO:0000313" key="3">
    <source>
        <dbReference type="Proteomes" id="UP000623419"/>
    </source>
</evidence>
<keyword evidence="3" id="KW-1185">Reference proteome</keyword>
<evidence type="ECO:0000313" key="2">
    <source>
        <dbReference type="EMBL" id="GGA72025.1"/>
    </source>
</evidence>
<keyword evidence="1" id="KW-0812">Transmembrane</keyword>
<keyword evidence="1" id="KW-1133">Transmembrane helix</keyword>
<reference evidence="3" key="1">
    <citation type="journal article" date="2019" name="Int. J. Syst. Evol. Microbiol.">
        <title>The Global Catalogue of Microorganisms (GCM) 10K type strain sequencing project: providing services to taxonomists for standard genome sequencing and annotation.</title>
        <authorList>
            <consortium name="The Broad Institute Genomics Platform"/>
            <consortium name="The Broad Institute Genome Sequencing Center for Infectious Disease"/>
            <person name="Wu L."/>
            <person name="Ma J."/>
        </authorList>
    </citation>
    <scope>NUCLEOTIDE SEQUENCE [LARGE SCALE GENOMIC DNA]</scope>
    <source>
        <strain evidence="3">CGMCC 1.15905</strain>
    </source>
</reference>
<keyword evidence="1" id="KW-0472">Membrane</keyword>